<evidence type="ECO:0000256" key="1">
    <source>
        <dbReference type="SAM" id="MobiDB-lite"/>
    </source>
</evidence>
<feature type="region of interest" description="Disordered" evidence="1">
    <location>
        <begin position="284"/>
        <end position="303"/>
    </location>
</feature>
<dbReference type="OrthoDB" id="3180714at2759"/>
<reference evidence="2 3" key="1">
    <citation type="submission" date="2016-09" db="EMBL/GenBank/DDBJ databases">
        <title>Extensive genetic diversity and differential bi-allelic expression allows diatom success in the polar Southern Ocean.</title>
        <authorList>
            <consortium name="DOE Joint Genome Institute"/>
            <person name="Mock T."/>
            <person name="Otillar R.P."/>
            <person name="Strauss J."/>
            <person name="Dupont C."/>
            <person name="Frickenhaus S."/>
            <person name="Maumus F."/>
            <person name="Mcmullan M."/>
            <person name="Sanges R."/>
            <person name="Schmutz J."/>
            <person name="Toseland A."/>
            <person name="Valas R."/>
            <person name="Veluchamy A."/>
            <person name="Ward B.J."/>
            <person name="Allen A."/>
            <person name="Barry K."/>
            <person name="Falciatore A."/>
            <person name="Ferrante M."/>
            <person name="Fortunato A.E."/>
            <person name="Gloeckner G."/>
            <person name="Gruber A."/>
            <person name="Hipkin R."/>
            <person name="Janech M."/>
            <person name="Kroth P."/>
            <person name="Leese F."/>
            <person name="Lindquist E."/>
            <person name="Lyon B.R."/>
            <person name="Martin J."/>
            <person name="Mayer C."/>
            <person name="Parker M."/>
            <person name="Quesneville H."/>
            <person name="Raymond J."/>
            <person name="Uhlig C."/>
            <person name="Valentin K.U."/>
            <person name="Worden A.Z."/>
            <person name="Armbrust E.V."/>
            <person name="Bowler C."/>
            <person name="Green B."/>
            <person name="Moulton V."/>
            <person name="Van Oosterhout C."/>
            <person name="Grigoriev I."/>
        </authorList>
    </citation>
    <scope>NUCLEOTIDE SEQUENCE [LARGE SCALE GENOMIC DNA]</scope>
    <source>
        <strain evidence="2 3">CCMP1102</strain>
    </source>
</reference>
<feature type="compositionally biased region" description="Polar residues" evidence="1">
    <location>
        <begin position="330"/>
        <end position="342"/>
    </location>
</feature>
<dbReference type="InParanoid" id="A0A1E7FMN7"/>
<evidence type="ECO:0000313" key="3">
    <source>
        <dbReference type="Proteomes" id="UP000095751"/>
    </source>
</evidence>
<name>A0A1E7FMN7_9STRA</name>
<dbReference type="EMBL" id="KV784355">
    <property type="protein sequence ID" value="OEU19439.1"/>
    <property type="molecule type" value="Genomic_DNA"/>
</dbReference>
<feature type="compositionally biased region" description="Basic and acidic residues" evidence="1">
    <location>
        <begin position="261"/>
        <end position="276"/>
    </location>
</feature>
<feature type="region of interest" description="Disordered" evidence="1">
    <location>
        <begin position="322"/>
        <end position="345"/>
    </location>
</feature>
<sequence>MDDKCHDLNDHKQFQSLVSVKSDINATSPSIESRTENNNTIVFRNDQNCSIVEILSPRDNNNDNDDVRFVNALCIQVKPKACSRVVKELSLSLPLEDGLSHLKRVRRCTASTNILPLSNTVTSNKSDEKDANNLARPTKRLKSSFVLELLISTHNSRLIPSSGDDSVQSLTATKEVTFDNHPTVREFGPLYSVIVPKYEPRSEQEWKEHNSIWPTHYYPLKFDEYQRKQIALSESDQDQIIEFMDRSISTQSVIIVNPKYNPKDPENKIDSKESNNHPDIVSISQKERKQQQHNQSSSSLLDNNPLATPILLAIQDVSRREREASVSVEDPSSTSIDGTNVSGIVPGFVTNEERQQPDRRRRQYLCTGYDVYCFYEPNIFESMACLHSRVRRLIYFVPTSHDESNDNAIWGQGISKHGVHHLPGTNHNYRAFEYRRNLSA</sequence>
<dbReference type="KEGG" id="fcy:FRACYDRAFT_235492"/>
<feature type="region of interest" description="Disordered" evidence="1">
    <location>
        <begin position="256"/>
        <end position="278"/>
    </location>
</feature>
<keyword evidence="3" id="KW-1185">Reference proteome</keyword>
<dbReference type="FunCoup" id="A0A1E7FMN7">
    <property type="interactions" value="62"/>
</dbReference>
<organism evidence="2 3">
    <name type="scientific">Fragilariopsis cylindrus CCMP1102</name>
    <dbReference type="NCBI Taxonomy" id="635003"/>
    <lineage>
        <taxon>Eukaryota</taxon>
        <taxon>Sar</taxon>
        <taxon>Stramenopiles</taxon>
        <taxon>Ochrophyta</taxon>
        <taxon>Bacillariophyta</taxon>
        <taxon>Bacillariophyceae</taxon>
        <taxon>Bacillariophycidae</taxon>
        <taxon>Bacillariales</taxon>
        <taxon>Bacillariaceae</taxon>
        <taxon>Fragilariopsis</taxon>
    </lineage>
</organism>
<accession>A0A1E7FMN7</accession>
<protein>
    <submittedName>
        <fullName evidence="2">Uncharacterized protein</fullName>
    </submittedName>
</protein>
<dbReference type="Proteomes" id="UP000095751">
    <property type="component" value="Unassembled WGS sequence"/>
</dbReference>
<gene>
    <name evidence="2" type="ORF">FRACYDRAFT_235492</name>
</gene>
<proteinExistence type="predicted"/>
<dbReference type="AlphaFoldDB" id="A0A1E7FMN7"/>
<evidence type="ECO:0000313" key="2">
    <source>
        <dbReference type="EMBL" id="OEU19439.1"/>
    </source>
</evidence>